<gene>
    <name evidence="1" type="ORF">K435DRAFT_810734</name>
</gene>
<sequence length="258" mass="28996">MDSRVARILRHAFADYVPLSEVKNTLDITDGFIHGAAALAAVISDDAELPLEISIATPVTTRREWLSLFRQIPNVMSYHYWNDGSRLDIGRVERIRSYFFLPSGVSIVLQESIYNSAMPLLLCHGITSLACGIGHSSVFSLYPDLLALKLTHRIFTDDPRTELYFKGVFDESCKHGFSTVPRFGCETRWRKSYGSHGIASLPLTTSLSRFCLEKGDNLSHFRVMLAVNINFRIGSFLHEGIPYFTASPSRASDELTRK</sequence>
<keyword evidence="2" id="KW-1185">Reference proteome</keyword>
<proteinExistence type="predicted"/>
<reference evidence="1 2" key="1">
    <citation type="journal article" date="2019" name="Nat. Ecol. Evol.">
        <title>Megaphylogeny resolves global patterns of mushroom evolution.</title>
        <authorList>
            <person name="Varga T."/>
            <person name="Krizsan K."/>
            <person name="Foldi C."/>
            <person name="Dima B."/>
            <person name="Sanchez-Garcia M."/>
            <person name="Sanchez-Ramirez S."/>
            <person name="Szollosi G.J."/>
            <person name="Szarkandi J.G."/>
            <person name="Papp V."/>
            <person name="Albert L."/>
            <person name="Andreopoulos W."/>
            <person name="Angelini C."/>
            <person name="Antonin V."/>
            <person name="Barry K.W."/>
            <person name="Bougher N.L."/>
            <person name="Buchanan P."/>
            <person name="Buyck B."/>
            <person name="Bense V."/>
            <person name="Catcheside P."/>
            <person name="Chovatia M."/>
            <person name="Cooper J."/>
            <person name="Damon W."/>
            <person name="Desjardin D."/>
            <person name="Finy P."/>
            <person name="Geml J."/>
            <person name="Haridas S."/>
            <person name="Hughes K."/>
            <person name="Justo A."/>
            <person name="Karasinski D."/>
            <person name="Kautmanova I."/>
            <person name="Kiss B."/>
            <person name="Kocsube S."/>
            <person name="Kotiranta H."/>
            <person name="LaButti K.M."/>
            <person name="Lechner B.E."/>
            <person name="Liimatainen K."/>
            <person name="Lipzen A."/>
            <person name="Lukacs Z."/>
            <person name="Mihaltcheva S."/>
            <person name="Morgado L.N."/>
            <person name="Niskanen T."/>
            <person name="Noordeloos M.E."/>
            <person name="Ohm R.A."/>
            <person name="Ortiz-Santana B."/>
            <person name="Ovrebo C."/>
            <person name="Racz N."/>
            <person name="Riley R."/>
            <person name="Savchenko A."/>
            <person name="Shiryaev A."/>
            <person name="Soop K."/>
            <person name="Spirin V."/>
            <person name="Szebenyi C."/>
            <person name="Tomsovsky M."/>
            <person name="Tulloss R.E."/>
            <person name="Uehling J."/>
            <person name="Grigoriev I.V."/>
            <person name="Vagvolgyi C."/>
            <person name="Papp T."/>
            <person name="Martin F.M."/>
            <person name="Miettinen O."/>
            <person name="Hibbett D.S."/>
            <person name="Nagy L.G."/>
        </authorList>
    </citation>
    <scope>NUCLEOTIDE SEQUENCE [LARGE SCALE GENOMIC DNA]</scope>
    <source>
        <strain evidence="1 2">CBS 962.96</strain>
    </source>
</reference>
<organism evidence="1 2">
    <name type="scientific">Dendrothele bispora (strain CBS 962.96)</name>
    <dbReference type="NCBI Taxonomy" id="1314807"/>
    <lineage>
        <taxon>Eukaryota</taxon>
        <taxon>Fungi</taxon>
        <taxon>Dikarya</taxon>
        <taxon>Basidiomycota</taxon>
        <taxon>Agaricomycotina</taxon>
        <taxon>Agaricomycetes</taxon>
        <taxon>Agaricomycetidae</taxon>
        <taxon>Agaricales</taxon>
        <taxon>Agaricales incertae sedis</taxon>
        <taxon>Dendrothele</taxon>
    </lineage>
</organism>
<evidence type="ECO:0000313" key="2">
    <source>
        <dbReference type="Proteomes" id="UP000297245"/>
    </source>
</evidence>
<protein>
    <submittedName>
        <fullName evidence="1">Uncharacterized protein</fullName>
    </submittedName>
</protein>
<name>A0A4S8KVA1_DENBC</name>
<dbReference type="Proteomes" id="UP000297245">
    <property type="component" value="Unassembled WGS sequence"/>
</dbReference>
<accession>A0A4S8KVA1</accession>
<dbReference type="AlphaFoldDB" id="A0A4S8KVA1"/>
<dbReference type="EMBL" id="ML180028">
    <property type="protein sequence ID" value="THU79408.1"/>
    <property type="molecule type" value="Genomic_DNA"/>
</dbReference>
<evidence type="ECO:0000313" key="1">
    <source>
        <dbReference type="EMBL" id="THU79408.1"/>
    </source>
</evidence>